<reference evidence="1" key="1">
    <citation type="submission" date="2020-03" db="EMBL/GenBank/DDBJ databases">
        <title>The deep terrestrial virosphere.</title>
        <authorList>
            <person name="Holmfeldt K."/>
            <person name="Nilsson E."/>
            <person name="Simone D."/>
            <person name="Lopez-Fernandez M."/>
            <person name="Wu X."/>
            <person name="de Brujin I."/>
            <person name="Lundin D."/>
            <person name="Andersson A."/>
            <person name="Bertilsson S."/>
            <person name="Dopson M."/>
        </authorList>
    </citation>
    <scope>NUCLEOTIDE SEQUENCE</scope>
    <source>
        <strain evidence="2">MM415A01560</strain>
        <strain evidence="1">MM415B01579</strain>
    </source>
</reference>
<dbReference type="EMBL" id="MT142211">
    <property type="protein sequence ID" value="QJA76205.1"/>
    <property type="molecule type" value="Genomic_DNA"/>
</dbReference>
<dbReference type="AlphaFoldDB" id="A0A6M3IJC9"/>
<gene>
    <name evidence="2" type="ORF">MM415A01560_0006</name>
    <name evidence="1" type="ORF">MM415B01579_0008</name>
</gene>
<evidence type="ECO:0000313" key="1">
    <source>
        <dbReference type="EMBL" id="QJA57710.1"/>
    </source>
</evidence>
<accession>A0A6M3IJC9</accession>
<protein>
    <submittedName>
        <fullName evidence="1">Uncharacterized protein</fullName>
    </submittedName>
</protein>
<proteinExistence type="predicted"/>
<name>A0A6M3IJC9_9ZZZZ</name>
<dbReference type="EMBL" id="MT141288">
    <property type="protein sequence ID" value="QJA57710.1"/>
    <property type="molecule type" value="Genomic_DNA"/>
</dbReference>
<sequence>MNKYWISCSKFTCKFTEQNGKIVDSAPIIRKFIGQSTNNLLSWISRKFGEYDLRTLNNE</sequence>
<evidence type="ECO:0000313" key="2">
    <source>
        <dbReference type="EMBL" id="QJA76205.1"/>
    </source>
</evidence>
<organism evidence="1">
    <name type="scientific">viral metagenome</name>
    <dbReference type="NCBI Taxonomy" id="1070528"/>
    <lineage>
        <taxon>unclassified sequences</taxon>
        <taxon>metagenomes</taxon>
        <taxon>organismal metagenomes</taxon>
    </lineage>
</organism>